<accession>A0ABY9X1W7</accession>
<dbReference type="InterPro" id="IPR050563">
    <property type="entry name" value="4-hydroxybenzoyl-CoA_TE"/>
</dbReference>
<keyword evidence="3" id="KW-1185">Reference proteome</keyword>
<dbReference type="Pfam" id="PF13279">
    <property type="entry name" value="4HBT_2"/>
    <property type="match status" value="1"/>
</dbReference>
<evidence type="ECO:0000313" key="2">
    <source>
        <dbReference type="EMBL" id="WNG49353.1"/>
    </source>
</evidence>
<evidence type="ECO:0000259" key="1">
    <source>
        <dbReference type="Pfam" id="PF01643"/>
    </source>
</evidence>
<dbReference type="Pfam" id="PF01643">
    <property type="entry name" value="Acyl-ACP_TE"/>
    <property type="match status" value="1"/>
</dbReference>
<evidence type="ECO:0000313" key="3">
    <source>
        <dbReference type="Proteomes" id="UP001611383"/>
    </source>
</evidence>
<dbReference type="SUPFAM" id="SSF54637">
    <property type="entry name" value="Thioesterase/thiol ester dehydrase-isomerase"/>
    <property type="match status" value="2"/>
</dbReference>
<dbReference type="EMBL" id="CP043494">
    <property type="protein sequence ID" value="WNG49353.1"/>
    <property type="molecule type" value="Genomic_DNA"/>
</dbReference>
<name>A0ABY9X1W7_9BACT</name>
<dbReference type="PANTHER" id="PTHR31793">
    <property type="entry name" value="4-HYDROXYBENZOYL-COA THIOESTERASE FAMILY MEMBER"/>
    <property type="match status" value="1"/>
</dbReference>
<dbReference type="RefSeq" id="WP_395807149.1">
    <property type="nucleotide sequence ID" value="NZ_CP043494.1"/>
</dbReference>
<dbReference type="Gene3D" id="3.10.129.10">
    <property type="entry name" value="Hotdog Thioesterase"/>
    <property type="match status" value="2"/>
</dbReference>
<reference evidence="2 3" key="1">
    <citation type="submission" date="2019-08" db="EMBL/GenBank/DDBJ databases">
        <title>Archangium and Cystobacter genomes.</title>
        <authorList>
            <person name="Chen I.-C.K."/>
            <person name="Wielgoss S."/>
        </authorList>
    </citation>
    <scope>NUCLEOTIDE SEQUENCE [LARGE SCALE GENOMIC DNA]</scope>
    <source>
        <strain evidence="2 3">Cbm 6</strain>
    </source>
</reference>
<dbReference type="InterPro" id="IPR002864">
    <property type="entry name" value="Acyl-ACP_thioesterase_NHD"/>
</dbReference>
<gene>
    <name evidence="2" type="ORF">F0U60_38465</name>
</gene>
<feature type="domain" description="Acyl-ACP thioesterase N-terminal hotdog" evidence="1">
    <location>
        <begin position="9"/>
        <end position="123"/>
    </location>
</feature>
<dbReference type="CDD" id="cd00586">
    <property type="entry name" value="4HBT"/>
    <property type="match status" value="1"/>
</dbReference>
<dbReference type="PANTHER" id="PTHR31793:SF24">
    <property type="entry name" value="LONG-CHAIN ACYL-COA THIOESTERASE FADM"/>
    <property type="match status" value="1"/>
</dbReference>
<dbReference type="InterPro" id="IPR029069">
    <property type="entry name" value="HotDog_dom_sf"/>
</dbReference>
<proteinExistence type="predicted"/>
<protein>
    <recommendedName>
        <fullName evidence="1">Acyl-ACP thioesterase N-terminal hotdog domain-containing protein</fullName>
    </recommendedName>
</protein>
<dbReference type="Proteomes" id="UP001611383">
    <property type="component" value="Chromosome"/>
</dbReference>
<organism evidence="2 3">
    <name type="scientific">Archangium minus</name>
    <dbReference type="NCBI Taxonomy" id="83450"/>
    <lineage>
        <taxon>Bacteria</taxon>
        <taxon>Pseudomonadati</taxon>
        <taxon>Myxococcota</taxon>
        <taxon>Myxococcia</taxon>
        <taxon>Myxococcales</taxon>
        <taxon>Cystobacterineae</taxon>
        <taxon>Archangiaceae</taxon>
        <taxon>Archangium</taxon>
    </lineage>
</organism>
<sequence length="277" mass="31367">MSETPVTELEFVARSYEVDAVLELKPLTYMNWLQEIAWEAASAGGVPPSWFLARNMAPVFSVSRFEKEHPIRYGDRILARTWFSTMEGHTAHREFELRRAKDGKVVLQGRTEIILVDMKARAPTPWGELVERFRPNGQSFYNQYQPAAVTPAAEVVSFQVKRSVQPEEIDMARHVNNGFYLRWMTDALYSFLHPGLGDAIHEARLQSVHLQFGAPLTLGQDVLISGQMAGVGEGISRWSFQVSPVSNNRRPATAQLTLRWTPEWSAQLKPQQGAVTR</sequence>